<dbReference type="GO" id="GO:0046872">
    <property type="term" value="F:metal ion binding"/>
    <property type="evidence" value="ECO:0007669"/>
    <property type="project" value="UniProtKB-KW"/>
</dbReference>
<dbReference type="PANTHER" id="PTHR43434:SF23">
    <property type="entry name" value="PHOSPHOGLYCOLATE PHOSPHATASE"/>
    <property type="match status" value="1"/>
</dbReference>
<dbReference type="InterPro" id="IPR036412">
    <property type="entry name" value="HAD-like_sf"/>
</dbReference>
<dbReference type="SFLD" id="SFLDS00003">
    <property type="entry name" value="Haloacid_Dehalogenase"/>
    <property type="match status" value="1"/>
</dbReference>
<keyword evidence="4" id="KW-0119">Carbohydrate metabolism</keyword>
<dbReference type="InterPro" id="IPR023214">
    <property type="entry name" value="HAD_sf"/>
</dbReference>
<proteinExistence type="predicted"/>
<dbReference type="Pfam" id="PF13419">
    <property type="entry name" value="HAD_2"/>
    <property type="match status" value="1"/>
</dbReference>
<dbReference type="InterPro" id="IPR050155">
    <property type="entry name" value="HAD-like_hydrolase_sf"/>
</dbReference>
<evidence type="ECO:0000256" key="3">
    <source>
        <dbReference type="ARBA" id="ARBA00022842"/>
    </source>
</evidence>
<dbReference type="NCBIfam" id="TIGR01549">
    <property type="entry name" value="HAD-SF-IA-v1"/>
    <property type="match status" value="1"/>
</dbReference>
<dbReference type="SFLD" id="SFLDG01129">
    <property type="entry name" value="C1.5:_HAD__Beta-PGM__Phosphata"/>
    <property type="match status" value="1"/>
</dbReference>
<keyword evidence="1" id="KW-0479">Metal-binding</keyword>
<organism evidence="5">
    <name type="scientific">marine metagenome</name>
    <dbReference type="NCBI Taxonomy" id="408172"/>
    <lineage>
        <taxon>unclassified sequences</taxon>
        <taxon>metagenomes</taxon>
        <taxon>ecological metagenomes</taxon>
    </lineage>
</organism>
<keyword evidence="2" id="KW-0378">Hydrolase</keyword>
<dbReference type="GO" id="GO:0005829">
    <property type="term" value="C:cytosol"/>
    <property type="evidence" value="ECO:0007669"/>
    <property type="project" value="TreeGrafter"/>
</dbReference>
<evidence type="ECO:0000256" key="2">
    <source>
        <dbReference type="ARBA" id="ARBA00022801"/>
    </source>
</evidence>
<dbReference type="PANTHER" id="PTHR43434">
    <property type="entry name" value="PHOSPHOGLYCOLATE PHOSPHATASE"/>
    <property type="match status" value="1"/>
</dbReference>
<accession>A0A382P520</accession>
<dbReference type="GO" id="GO:0006281">
    <property type="term" value="P:DNA repair"/>
    <property type="evidence" value="ECO:0007669"/>
    <property type="project" value="TreeGrafter"/>
</dbReference>
<dbReference type="InterPro" id="IPR006439">
    <property type="entry name" value="HAD-SF_hydro_IA"/>
</dbReference>
<evidence type="ECO:0008006" key="6">
    <source>
        <dbReference type="Google" id="ProtNLM"/>
    </source>
</evidence>
<evidence type="ECO:0000256" key="1">
    <source>
        <dbReference type="ARBA" id="ARBA00022723"/>
    </source>
</evidence>
<dbReference type="InterPro" id="IPR023198">
    <property type="entry name" value="PGP-like_dom2"/>
</dbReference>
<dbReference type="SUPFAM" id="SSF56784">
    <property type="entry name" value="HAD-like"/>
    <property type="match status" value="1"/>
</dbReference>
<dbReference type="InterPro" id="IPR041492">
    <property type="entry name" value="HAD_2"/>
</dbReference>
<sequence length="225" mass="24522">MTTTQPCTINSFLVDLDGTLVDTAPDLVASLNAILVMENRSKTTLKRARHWAAGGSARLVKEGFGISTSDLRFPRLRQALLHHYTEHLCIETRLFPGMNELLQDVESKGWPWGIVTNKPAFLTHRLLHLLGLTERAATVICGDTLKHSKPHPAPVLKACEDIGSLASTTLFAGDDLRDIQAGRTAGSQTAAVTWGYAAPGDNPHTWQADHVIESVDGLRQVLSLD</sequence>
<dbReference type="EMBL" id="UINC01104628">
    <property type="protein sequence ID" value="SVC67927.1"/>
    <property type="molecule type" value="Genomic_DNA"/>
</dbReference>
<reference evidence="5" key="1">
    <citation type="submission" date="2018-05" db="EMBL/GenBank/DDBJ databases">
        <authorList>
            <person name="Lanie J.A."/>
            <person name="Ng W.-L."/>
            <person name="Kazmierczak K.M."/>
            <person name="Andrzejewski T.M."/>
            <person name="Davidsen T.M."/>
            <person name="Wayne K.J."/>
            <person name="Tettelin H."/>
            <person name="Glass J.I."/>
            <person name="Rusch D."/>
            <person name="Podicherti R."/>
            <person name="Tsui H.-C.T."/>
            <person name="Winkler M.E."/>
        </authorList>
    </citation>
    <scope>NUCLEOTIDE SEQUENCE</scope>
</reference>
<dbReference type="AlphaFoldDB" id="A0A382P520"/>
<dbReference type="Gene3D" id="1.10.150.240">
    <property type="entry name" value="Putative phosphatase, domain 2"/>
    <property type="match status" value="1"/>
</dbReference>
<evidence type="ECO:0000313" key="5">
    <source>
        <dbReference type="EMBL" id="SVC67927.1"/>
    </source>
</evidence>
<dbReference type="Gene3D" id="3.40.50.1000">
    <property type="entry name" value="HAD superfamily/HAD-like"/>
    <property type="match status" value="1"/>
</dbReference>
<dbReference type="GO" id="GO:0008967">
    <property type="term" value="F:phosphoglycolate phosphatase activity"/>
    <property type="evidence" value="ECO:0007669"/>
    <property type="project" value="TreeGrafter"/>
</dbReference>
<name>A0A382P520_9ZZZZ</name>
<evidence type="ECO:0000256" key="4">
    <source>
        <dbReference type="ARBA" id="ARBA00023277"/>
    </source>
</evidence>
<protein>
    <recommendedName>
        <fullName evidence="6">Phosphoglycolate phosphatase</fullName>
    </recommendedName>
</protein>
<gene>
    <name evidence="5" type="ORF">METZ01_LOCUS320781</name>
</gene>
<keyword evidence="3" id="KW-0460">Magnesium</keyword>